<evidence type="ECO:0000256" key="6">
    <source>
        <dbReference type="ARBA" id="ARBA00029455"/>
    </source>
</evidence>
<dbReference type="KEGG" id="aqu:100638492"/>
<dbReference type="eggNOG" id="KOG2600">
    <property type="taxonomic scope" value="Eukaryota"/>
</dbReference>
<keyword evidence="10" id="KW-1185">Reference proteome</keyword>
<feature type="compositionally biased region" description="Basic residues" evidence="8">
    <location>
        <begin position="454"/>
        <end position="465"/>
    </location>
</feature>
<dbReference type="GO" id="GO:0032040">
    <property type="term" value="C:small-subunit processome"/>
    <property type="evidence" value="ECO:0007669"/>
    <property type="project" value="TreeGrafter"/>
</dbReference>
<name>A0A1X7T1F6_AMPQE</name>
<evidence type="ECO:0000256" key="5">
    <source>
        <dbReference type="ARBA" id="ARBA00023274"/>
    </source>
</evidence>
<evidence type="ECO:0000256" key="4">
    <source>
        <dbReference type="ARBA" id="ARBA00023242"/>
    </source>
</evidence>
<comment type="similarity">
    <text evidence="6 7">Belongs to the MPP10 family.</text>
</comment>
<keyword evidence="4 7" id="KW-0539">Nucleus</keyword>
<dbReference type="EnsemblMetazoa" id="Aqu2.1.08259_001">
    <property type="protein sequence ID" value="Aqu2.1.08259_001"/>
    <property type="gene ID" value="Aqu2.1.08259"/>
</dbReference>
<keyword evidence="2 7" id="KW-0690">Ribosome biogenesis</keyword>
<dbReference type="InParanoid" id="A0A1X7T1F6"/>
<dbReference type="Pfam" id="PF04006">
    <property type="entry name" value="Mpp10"/>
    <property type="match status" value="2"/>
</dbReference>
<feature type="compositionally biased region" description="Acidic residues" evidence="8">
    <location>
        <begin position="114"/>
        <end position="143"/>
    </location>
</feature>
<evidence type="ECO:0000256" key="8">
    <source>
        <dbReference type="SAM" id="MobiDB-lite"/>
    </source>
</evidence>
<organism evidence="9">
    <name type="scientific">Amphimedon queenslandica</name>
    <name type="common">Sponge</name>
    <dbReference type="NCBI Taxonomy" id="400682"/>
    <lineage>
        <taxon>Eukaryota</taxon>
        <taxon>Metazoa</taxon>
        <taxon>Porifera</taxon>
        <taxon>Demospongiae</taxon>
        <taxon>Heteroscleromorpha</taxon>
        <taxon>Haplosclerida</taxon>
        <taxon>Niphatidae</taxon>
        <taxon>Amphimedon</taxon>
    </lineage>
</organism>
<evidence type="ECO:0000313" key="9">
    <source>
        <dbReference type="EnsemblMetazoa" id="Aqu2.1.08259_001"/>
    </source>
</evidence>
<feature type="compositionally biased region" description="Acidic residues" evidence="8">
    <location>
        <begin position="178"/>
        <end position="208"/>
    </location>
</feature>
<protein>
    <recommendedName>
        <fullName evidence="7">U3 small nucleolar ribonucleoprotein protein MPP10</fullName>
    </recommendedName>
</protein>
<comment type="subcellular location">
    <subcellularLocation>
        <location evidence="1 7">Nucleus</location>
        <location evidence="1 7">Nucleolus</location>
    </subcellularLocation>
</comment>
<sequence>MSLSSLSSLLSKQPIEFISSSPELKELCLSSLKESFAQVVGSVESSVKERPSVQELHTEGFGLVDIWEQLELVNDPLLKHLKKHLKTNVNHFLSEVDDNNNKTSEADDIRSDNEEMIEEEEEEEELLSEDEGIEEMDSEDPESDAASVGGEVGGDSDQFFDLNKMEEFLKEAEKMDEGSDEDDIDLFDSDAGEGSNDEEEQEEDDEDAERSLYQYYDDFFDPAPSSVTKTPSVDQPLSLHQKKQEKMKSYIAKLEATNVAEKPWQMTGEVTSKGRGENTLLEEDLMFKDASRPAPEITEEVTLTLEEIIKQRIKDQAWDDVIRKTKPKERPFNYKVFQPLNEEKSQLSLAEVYEQEYIKQTQGEREEEENPKHKEIRELVKKLFNQLDSLSNYHFTPTIAEPEVKSIPLLPSISMEEVAPITHSETALRAPEEIETPSQAAPVGETERSSTDKKRQRRHKKKRQHAIALSKDKRKALKDLSVKLKKTSATRSSNRFFAGLEKEAKVSLKKEKSKLTNKLINLGNTTHTSSGLKL</sequence>
<gene>
    <name evidence="9" type="primary">100638492</name>
</gene>
<comment type="function">
    <text evidence="7">Involved in nucleolar processing of pre-18S ribosomal RNA.</text>
</comment>
<feature type="region of interest" description="Disordered" evidence="8">
    <location>
        <begin position="422"/>
        <end position="472"/>
    </location>
</feature>
<dbReference type="OMA" id="THFEYKP"/>
<feature type="compositionally biased region" description="Basic and acidic residues" evidence="8">
    <location>
        <begin position="104"/>
        <end position="113"/>
    </location>
</feature>
<evidence type="ECO:0000256" key="7">
    <source>
        <dbReference type="PIRNR" id="PIRNR017300"/>
    </source>
</evidence>
<proteinExistence type="inferred from homology"/>
<evidence type="ECO:0000256" key="3">
    <source>
        <dbReference type="ARBA" id="ARBA00022552"/>
    </source>
</evidence>
<keyword evidence="5 7" id="KW-0687">Ribonucleoprotein</keyword>
<evidence type="ECO:0000313" key="10">
    <source>
        <dbReference type="Proteomes" id="UP000007879"/>
    </source>
</evidence>
<reference evidence="10" key="1">
    <citation type="journal article" date="2010" name="Nature">
        <title>The Amphimedon queenslandica genome and the evolution of animal complexity.</title>
        <authorList>
            <person name="Srivastava M."/>
            <person name="Simakov O."/>
            <person name="Chapman J."/>
            <person name="Fahey B."/>
            <person name="Gauthier M.E."/>
            <person name="Mitros T."/>
            <person name="Richards G.S."/>
            <person name="Conaco C."/>
            <person name="Dacre M."/>
            <person name="Hellsten U."/>
            <person name="Larroux C."/>
            <person name="Putnam N.H."/>
            <person name="Stanke M."/>
            <person name="Adamska M."/>
            <person name="Darling A."/>
            <person name="Degnan S.M."/>
            <person name="Oakley T.H."/>
            <person name="Plachetzki D.C."/>
            <person name="Zhai Y."/>
            <person name="Adamski M."/>
            <person name="Calcino A."/>
            <person name="Cummins S.F."/>
            <person name="Goodstein D.M."/>
            <person name="Harris C."/>
            <person name="Jackson D.J."/>
            <person name="Leys S.P."/>
            <person name="Shu S."/>
            <person name="Woodcroft B.J."/>
            <person name="Vervoort M."/>
            <person name="Kosik K.S."/>
            <person name="Manning G."/>
            <person name="Degnan B.M."/>
            <person name="Rokhsar D.S."/>
        </authorList>
    </citation>
    <scope>NUCLEOTIDE SEQUENCE [LARGE SCALE GENOMIC DNA]</scope>
</reference>
<reference evidence="9" key="2">
    <citation type="submission" date="2017-05" db="UniProtKB">
        <authorList>
            <consortium name="EnsemblMetazoa"/>
        </authorList>
    </citation>
    <scope>IDENTIFICATION</scope>
</reference>
<dbReference type="Proteomes" id="UP000007879">
    <property type="component" value="Unassembled WGS sequence"/>
</dbReference>
<dbReference type="GO" id="GO:0034457">
    <property type="term" value="C:Mpp10 complex"/>
    <property type="evidence" value="ECO:0007669"/>
    <property type="project" value="UniProtKB-UniRule"/>
</dbReference>
<dbReference type="STRING" id="400682.A0A1X7T1F6"/>
<feature type="region of interest" description="Disordered" evidence="8">
    <location>
        <begin position="95"/>
        <end position="241"/>
    </location>
</feature>
<dbReference type="EnsemblMetazoa" id="XM_011410102.2">
    <property type="protein sequence ID" value="XP_011408404.1"/>
    <property type="gene ID" value="LOC100638492"/>
</dbReference>
<dbReference type="PANTHER" id="PTHR17039:SF0">
    <property type="entry name" value="U3 SMALL NUCLEOLAR RIBONUCLEOPROTEIN PROTEIN MPP10"/>
    <property type="match status" value="1"/>
</dbReference>
<dbReference type="AlphaFoldDB" id="A0A1X7T1F6"/>
<feature type="compositionally biased region" description="Polar residues" evidence="8">
    <location>
        <begin position="225"/>
        <end position="235"/>
    </location>
</feature>
<dbReference type="OrthoDB" id="445326at2759"/>
<feature type="compositionally biased region" description="Basic and acidic residues" evidence="8">
    <location>
        <begin position="163"/>
        <end position="177"/>
    </location>
</feature>
<dbReference type="InterPro" id="IPR012173">
    <property type="entry name" value="Mpp10"/>
</dbReference>
<dbReference type="PANTHER" id="PTHR17039">
    <property type="entry name" value="U3 SMALL NUCLEOLAR RIBONUCLEOPROTEIN PROTEIN MPP10"/>
    <property type="match status" value="1"/>
</dbReference>
<evidence type="ECO:0000256" key="1">
    <source>
        <dbReference type="ARBA" id="ARBA00004604"/>
    </source>
</evidence>
<accession>A0A1X7T1F6</accession>
<dbReference type="GO" id="GO:0006364">
    <property type="term" value="P:rRNA processing"/>
    <property type="evidence" value="ECO:0007669"/>
    <property type="project" value="UniProtKB-KW"/>
</dbReference>
<dbReference type="GO" id="GO:0005732">
    <property type="term" value="C:sno(s)RNA-containing ribonucleoprotein complex"/>
    <property type="evidence" value="ECO:0007669"/>
    <property type="project" value="UniProtKB-UniRule"/>
</dbReference>
<dbReference type="PIRSF" id="PIRSF017300">
    <property type="entry name" value="snoRNP_Mpp10"/>
    <property type="match status" value="1"/>
</dbReference>
<keyword evidence="3 7" id="KW-0698">rRNA processing</keyword>
<evidence type="ECO:0000256" key="2">
    <source>
        <dbReference type="ARBA" id="ARBA00022517"/>
    </source>
</evidence>